<keyword evidence="8" id="KW-0325">Glycoprotein</keyword>
<evidence type="ECO:0000256" key="2">
    <source>
        <dbReference type="ARBA" id="ARBA00013194"/>
    </source>
</evidence>
<evidence type="ECO:0000256" key="9">
    <source>
        <dbReference type="ARBA" id="ARBA00023235"/>
    </source>
</evidence>
<keyword evidence="15" id="KW-1185">Reference proteome</keyword>
<dbReference type="InterPro" id="IPR002048">
    <property type="entry name" value="EF_hand_dom"/>
</dbReference>
<name>A0AAE1BA36_9GAST</name>
<dbReference type="InterPro" id="IPR018247">
    <property type="entry name" value="EF_Hand_1_Ca_BS"/>
</dbReference>
<evidence type="ECO:0000256" key="3">
    <source>
        <dbReference type="ARBA" id="ARBA00022729"/>
    </source>
</evidence>
<protein>
    <recommendedName>
        <fullName evidence="2 10">peptidylprolyl isomerase</fullName>
        <ecNumber evidence="2 10">5.2.1.8</ecNumber>
    </recommendedName>
</protein>
<proteinExistence type="predicted"/>
<dbReference type="GO" id="GO:0003755">
    <property type="term" value="F:peptidyl-prolyl cis-trans isomerase activity"/>
    <property type="evidence" value="ECO:0007669"/>
    <property type="project" value="UniProtKB-KW"/>
</dbReference>
<evidence type="ECO:0000256" key="1">
    <source>
        <dbReference type="ARBA" id="ARBA00000971"/>
    </source>
</evidence>
<accession>A0AAE1BA36</accession>
<evidence type="ECO:0000256" key="4">
    <source>
        <dbReference type="ARBA" id="ARBA00022737"/>
    </source>
</evidence>
<dbReference type="SUPFAM" id="SSF54534">
    <property type="entry name" value="FKBP-like"/>
    <property type="match status" value="1"/>
</dbReference>
<evidence type="ECO:0000256" key="5">
    <source>
        <dbReference type="ARBA" id="ARBA00022824"/>
    </source>
</evidence>
<dbReference type="PANTHER" id="PTHR46222:SF3">
    <property type="entry name" value="PEPTIDYLPROLYL ISOMERASE"/>
    <property type="match status" value="1"/>
</dbReference>
<keyword evidence="3" id="KW-0732">Signal</keyword>
<evidence type="ECO:0000313" key="15">
    <source>
        <dbReference type="Proteomes" id="UP001283361"/>
    </source>
</evidence>
<dbReference type="GO" id="GO:0005509">
    <property type="term" value="F:calcium ion binding"/>
    <property type="evidence" value="ECO:0007669"/>
    <property type="project" value="InterPro"/>
</dbReference>
<evidence type="ECO:0000256" key="11">
    <source>
        <dbReference type="SAM" id="MobiDB-lite"/>
    </source>
</evidence>
<dbReference type="AlphaFoldDB" id="A0AAE1BA36"/>
<dbReference type="FunFam" id="3.10.50.40:FF:000006">
    <property type="entry name" value="Peptidyl-prolyl cis-trans isomerase"/>
    <property type="match status" value="1"/>
</dbReference>
<evidence type="ECO:0000256" key="6">
    <source>
        <dbReference type="ARBA" id="ARBA00022837"/>
    </source>
</evidence>
<sequence length="239" mass="26556">MIITLCNRFLWSTPSGTSVLRPNLELEIYFIIKTASSHGDNDEDQNGAAGEAISIEILTPPPEDCERKSKKNDVLSMHYVGTLTESGKKFDASMDRGQPFEFQLGAGQVIKGWEEGLMDMCVGEKRKLTIPASKGYGSTGAGDTIPPNAGLTFEVELIEIKDGQAPPNVFKEIDENEDQFLSQEEVSNYLKKQAEKADDSGEMMEQHNEIITQIFEHEDQDKDGLISHEEFSGPKHDEL</sequence>
<dbReference type="PROSITE" id="PS50222">
    <property type="entry name" value="EF_HAND_2"/>
    <property type="match status" value="2"/>
</dbReference>
<reference evidence="14" key="1">
    <citation type="journal article" date="2023" name="G3 (Bethesda)">
        <title>A reference genome for the long-term kleptoplast-retaining sea slug Elysia crispata morphotype clarki.</title>
        <authorList>
            <person name="Eastman K.E."/>
            <person name="Pendleton A.L."/>
            <person name="Shaikh M.A."/>
            <person name="Suttiyut T."/>
            <person name="Ogas R."/>
            <person name="Tomko P."/>
            <person name="Gavelis G."/>
            <person name="Widhalm J.R."/>
            <person name="Wisecaver J.H."/>
        </authorList>
    </citation>
    <scope>NUCLEOTIDE SEQUENCE</scope>
    <source>
        <strain evidence="14">ECLA1</strain>
    </source>
</reference>
<dbReference type="PROSITE" id="PS50059">
    <property type="entry name" value="FKBP_PPIASE"/>
    <property type="match status" value="1"/>
</dbReference>
<comment type="caution">
    <text evidence="14">The sequence shown here is derived from an EMBL/GenBank/DDBJ whole genome shotgun (WGS) entry which is preliminary data.</text>
</comment>
<keyword evidence="9 10" id="KW-0413">Isomerase</keyword>
<dbReference type="InterPro" id="IPR046357">
    <property type="entry name" value="PPIase_dom_sf"/>
</dbReference>
<keyword evidence="4" id="KW-0677">Repeat</keyword>
<evidence type="ECO:0000259" key="12">
    <source>
        <dbReference type="PROSITE" id="PS50059"/>
    </source>
</evidence>
<feature type="domain" description="EF-hand" evidence="13">
    <location>
        <begin position="168"/>
        <end position="196"/>
    </location>
</feature>
<feature type="domain" description="PPIase FKBP-type" evidence="12">
    <location>
        <begin position="72"/>
        <end position="161"/>
    </location>
</feature>
<dbReference type="InterPro" id="IPR011992">
    <property type="entry name" value="EF-hand-dom_pair"/>
</dbReference>
<dbReference type="EC" id="5.2.1.8" evidence="2 10"/>
<dbReference type="Proteomes" id="UP001283361">
    <property type="component" value="Unassembled WGS sequence"/>
</dbReference>
<evidence type="ECO:0000259" key="13">
    <source>
        <dbReference type="PROSITE" id="PS50222"/>
    </source>
</evidence>
<dbReference type="InterPro" id="IPR001179">
    <property type="entry name" value="PPIase_FKBP_dom"/>
</dbReference>
<dbReference type="Pfam" id="PF00254">
    <property type="entry name" value="FKBP_C"/>
    <property type="match status" value="1"/>
</dbReference>
<dbReference type="SUPFAM" id="SSF47473">
    <property type="entry name" value="EF-hand"/>
    <property type="match status" value="1"/>
</dbReference>
<feature type="domain" description="EF-hand" evidence="13">
    <location>
        <begin position="206"/>
        <end position="239"/>
    </location>
</feature>
<dbReference type="GO" id="GO:0005783">
    <property type="term" value="C:endoplasmic reticulum"/>
    <property type="evidence" value="ECO:0007669"/>
    <property type="project" value="UniProtKB-ARBA"/>
</dbReference>
<keyword evidence="5" id="KW-0256">Endoplasmic reticulum</keyword>
<comment type="catalytic activity">
    <reaction evidence="1 10">
        <text>[protein]-peptidylproline (omega=180) = [protein]-peptidylproline (omega=0)</text>
        <dbReference type="Rhea" id="RHEA:16237"/>
        <dbReference type="Rhea" id="RHEA-COMP:10747"/>
        <dbReference type="Rhea" id="RHEA-COMP:10748"/>
        <dbReference type="ChEBI" id="CHEBI:83833"/>
        <dbReference type="ChEBI" id="CHEBI:83834"/>
        <dbReference type="EC" id="5.2.1.8"/>
    </reaction>
</comment>
<dbReference type="InterPro" id="IPR052273">
    <property type="entry name" value="PPIase_FKBP"/>
</dbReference>
<dbReference type="EMBL" id="JAWDGP010000241">
    <property type="protein sequence ID" value="KAK3802340.1"/>
    <property type="molecule type" value="Genomic_DNA"/>
</dbReference>
<evidence type="ECO:0000256" key="8">
    <source>
        <dbReference type="ARBA" id="ARBA00023180"/>
    </source>
</evidence>
<dbReference type="Pfam" id="PF13499">
    <property type="entry name" value="EF-hand_7"/>
    <property type="match status" value="1"/>
</dbReference>
<evidence type="ECO:0000256" key="10">
    <source>
        <dbReference type="PROSITE-ProRule" id="PRU00277"/>
    </source>
</evidence>
<keyword evidence="7 10" id="KW-0697">Rotamase</keyword>
<gene>
    <name evidence="14" type="ORF">RRG08_034488</name>
</gene>
<feature type="region of interest" description="Disordered" evidence="11">
    <location>
        <begin position="216"/>
        <end position="239"/>
    </location>
</feature>
<dbReference type="Gene3D" id="1.10.238.10">
    <property type="entry name" value="EF-hand"/>
    <property type="match status" value="1"/>
</dbReference>
<dbReference type="PANTHER" id="PTHR46222">
    <property type="entry name" value="PEPTIDYL-PROLYL CIS-TRANS ISOMERASE FKBP7/14"/>
    <property type="match status" value="1"/>
</dbReference>
<keyword evidence="6" id="KW-0106">Calcium</keyword>
<evidence type="ECO:0000256" key="7">
    <source>
        <dbReference type="ARBA" id="ARBA00023110"/>
    </source>
</evidence>
<organism evidence="14 15">
    <name type="scientific">Elysia crispata</name>
    <name type="common">lettuce slug</name>
    <dbReference type="NCBI Taxonomy" id="231223"/>
    <lineage>
        <taxon>Eukaryota</taxon>
        <taxon>Metazoa</taxon>
        <taxon>Spiralia</taxon>
        <taxon>Lophotrochozoa</taxon>
        <taxon>Mollusca</taxon>
        <taxon>Gastropoda</taxon>
        <taxon>Heterobranchia</taxon>
        <taxon>Euthyneura</taxon>
        <taxon>Panpulmonata</taxon>
        <taxon>Sacoglossa</taxon>
        <taxon>Placobranchoidea</taxon>
        <taxon>Plakobranchidae</taxon>
        <taxon>Elysia</taxon>
    </lineage>
</organism>
<dbReference type="PROSITE" id="PS00018">
    <property type="entry name" value="EF_HAND_1"/>
    <property type="match status" value="2"/>
</dbReference>
<evidence type="ECO:0000313" key="14">
    <source>
        <dbReference type="EMBL" id="KAK3802340.1"/>
    </source>
</evidence>
<dbReference type="Gene3D" id="3.10.50.40">
    <property type="match status" value="1"/>
</dbReference>